<keyword evidence="3 4" id="KW-0732">Signal</keyword>
<dbReference type="Pfam" id="PF00496">
    <property type="entry name" value="SBP_bac_5"/>
    <property type="match status" value="1"/>
</dbReference>
<dbReference type="InterPro" id="IPR030678">
    <property type="entry name" value="Peptide/Ni-bd"/>
</dbReference>
<dbReference type="RefSeq" id="WP_195898907.1">
    <property type="nucleotide sequence ID" value="NZ_JADOGI010000107.1"/>
</dbReference>
<gene>
    <name evidence="6" type="ORF">ITP53_30495</name>
</gene>
<dbReference type="InterPro" id="IPR000914">
    <property type="entry name" value="SBP_5_dom"/>
</dbReference>
<accession>A0A931F101</accession>
<feature type="signal peptide" evidence="4">
    <location>
        <begin position="1"/>
        <end position="31"/>
    </location>
</feature>
<feature type="domain" description="Solute-binding protein family 5" evidence="5">
    <location>
        <begin position="87"/>
        <end position="436"/>
    </location>
</feature>
<dbReference type="PANTHER" id="PTHR30290">
    <property type="entry name" value="PERIPLASMIC BINDING COMPONENT OF ABC TRANSPORTER"/>
    <property type="match status" value="1"/>
</dbReference>
<comment type="caution">
    <text evidence="6">The sequence shown here is derived from an EMBL/GenBank/DDBJ whole genome shotgun (WGS) entry which is preliminary data.</text>
</comment>
<evidence type="ECO:0000313" key="7">
    <source>
        <dbReference type="Proteomes" id="UP000605361"/>
    </source>
</evidence>
<comment type="similarity">
    <text evidence="1">Belongs to the bacterial solute-binding protein 5 family.</text>
</comment>
<dbReference type="Gene3D" id="3.10.105.10">
    <property type="entry name" value="Dipeptide-binding Protein, Domain 3"/>
    <property type="match status" value="1"/>
</dbReference>
<sequence length="515" mass="55715">MTGPQITRVSLKMISALVGLCLVTACVPDDATGGAGTRTLTWSTGAALGTLDVVADQVNGTARRLLLGSVVEGLTKVENDHDKLSWSPLLATSWKRVAPTRWRFELRRDVSFHDGSAMTADDVAYSINKLTSPSSAKDSTLANIAGAKVVDDYTVDVTTKLPDFYVFRTVAAIGVQPDGWGKDKAKAQNTAVGTGPYEVGEVTPAHDQTTLKIFPKYWGDAKPYYQNVVMKVIPDTGARLAGLQAGEADVAFDLSPDLLAAAPATISAASTETDILRISDASKALKDERVRQALNYAVDRSTLIKSVRFGFALPPKGQGVSQQVHGYNPGLQDYPYDMTKAAQLVREAGATGTKLTMMCVSEYYGTVGTDTCQTLASAYNKIGLDVKVQLLPREQWIEQGLLAPQNHIPPPDLFYVQAGSGTLDSTLYIQNYFTCGDVRATFCDEQLKKASEDAIDLKDESDQAKAYQKVHALAHDLAPIVWITSPKNAVATQSGIDGKLYSDAYTTYWYEWKGK</sequence>
<dbReference type="PIRSF" id="PIRSF002741">
    <property type="entry name" value="MppA"/>
    <property type="match status" value="1"/>
</dbReference>
<keyword evidence="2" id="KW-0813">Transport</keyword>
<reference evidence="6" key="1">
    <citation type="submission" date="2020-11" db="EMBL/GenBank/DDBJ databases">
        <title>Whole-genome analyses of Nonomuraea sp. K274.</title>
        <authorList>
            <person name="Veyisoglu A."/>
        </authorList>
    </citation>
    <scope>NUCLEOTIDE SEQUENCE</scope>
    <source>
        <strain evidence="6">K274</strain>
    </source>
</reference>
<dbReference type="GO" id="GO:0015833">
    <property type="term" value="P:peptide transport"/>
    <property type="evidence" value="ECO:0007669"/>
    <property type="project" value="TreeGrafter"/>
</dbReference>
<proteinExistence type="inferred from homology"/>
<protein>
    <recommendedName>
        <fullName evidence="5">Solute-binding protein family 5 domain-containing protein</fullName>
    </recommendedName>
</protein>
<evidence type="ECO:0000256" key="3">
    <source>
        <dbReference type="ARBA" id="ARBA00022729"/>
    </source>
</evidence>
<keyword evidence="7" id="KW-1185">Reference proteome</keyword>
<organism evidence="6 7">
    <name type="scientific">Nonomuraea cypriaca</name>
    <dbReference type="NCBI Taxonomy" id="1187855"/>
    <lineage>
        <taxon>Bacteria</taxon>
        <taxon>Bacillati</taxon>
        <taxon>Actinomycetota</taxon>
        <taxon>Actinomycetes</taxon>
        <taxon>Streptosporangiales</taxon>
        <taxon>Streptosporangiaceae</taxon>
        <taxon>Nonomuraea</taxon>
    </lineage>
</organism>
<dbReference type="SUPFAM" id="SSF53850">
    <property type="entry name" value="Periplasmic binding protein-like II"/>
    <property type="match status" value="1"/>
</dbReference>
<evidence type="ECO:0000256" key="4">
    <source>
        <dbReference type="SAM" id="SignalP"/>
    </source>
</evidence>
<dbReference type="EMBL" id="JADOGI010000107">
    <property type="protein sequence ID" value="MBF8189980.1"/>
    <property type="molecule type" value="Genomic_DNA"/>
</dbReference>
<dbReference type="InterPro" id="IPR039424">
    <property type="entry name" value="SBP_5"/>
</dbReference>
<dbReference type="GO" id="GO:0042597">
    <property type="term" value="C:periplasmic space"/>
    <property type="evidence" value="ECO:0007669"/>
    <property type="project" value="UniProtKB-ARBA"/>
</dbReference>
<dbReference type="GO" id="GO:1904680">
    <property type="term" value="F:peptide transmembrane transporter activity"/>
    <property type="evidence" value="ECO:0007669"/>
    <property type="project" value="TreeGrafter"/>
</dbReference>
<evidence type="ECO:0000256" key="1">
    <source>
        <dbReference type="ARBA" id="ARBA00005695"/>
    </source>
</evidence>
<dbReference type="Proteomes" id="UP000605361">
    <property type="component" value="Unassembled WGS sequence"/>
</dbReference>
<feature type="chain" id="PRO_5038401409" description="Solute-binding protein family 5 domain-containing protein" evidence="4">
    <location>
        <begin position="32"/>
        <end position="515"/>
    </location>
</feature>
<dbReference type="Gene3D" id="3.90.76.10">
    <property type="entry name" value="Dipeptide-binding Protein, Domain 1"/>
    <property type="match status" value="1"/>
</dbReference>
<dbReference type="PANTHER" id="PTHR30290:SF9">
    <property type="entry name" value="OLIGOPEPTIDE-BINDING PROTEIN APPA"/>
    <property type="match status" value="1"/>
</dbReference>
<evidence type="ECO:0000259" key="5">
    <source>
        <dbReference type="Pfam" id="PF00496"/>
    </source>
</evidence>
<evidence type="ECO:0000313" key="6">
    <source>
        <dbReference type="EMBL" id="MBF8189980.1"/>
    </source>
</evidence>
<dbReference type="GO" id="GO:0043190">
    <property type="term" value="C:ATP-binding cassette (ABC) transporter complex"/>
    <property type="evidence" value="ECO:0007669"/>
    <property type="project" value="InterPro"/>
</dbReference>
<dbReference type="AlphaFoldDB" id="A0A931F101"/>
<evidence type="ECO:0000256" key="2">
    <source>
        <dbReference type="ARBA" id="ARBA00022448"/>
    </source>
</evidence>
<dbReference type="Gene3D" id="3.40.190.10">
    <property type="entry name" value="Periplasmic binding protein-like II"/>
    <property type="match status" value="1"/>
</dbReference>
<name>A0A931F101_9ACTN</name>